<dbReference type="STRING" id="697281.Mahau_1778"/>
<dbReference type="PANTHER" id="PTHR30536">
    <property type="entry name" value="ALTRONATE/GALACTARATE DEHYDRATASE"/>
    <property type="match status" value="1"/>
</dbReference>
<sequence length="95" mass="10656">MNYKALIINKDDNVAVALDNLSADDLVDIRCGEDVLYYKVIEAIPKYHKFAIMSIPARQKVIKYGETIGEATQNIPIGAHVHVHNVRSLRGYTES</sequence>
<dbReference type="EMBL" id="CP002360">
    <property type="protein sequence ID" value="AEE96959.1"/>
    <property type="molecule type" value="Genomic_DNA"/>
</dbReference>
<dbReference type="HOGENOM" id="CLU_084161_3_0_9"/>
<gene>
    <name evidence="3" type="ordered locus">Mahau_1778</name>
</gene>
<keyword evidence="4" id="KW-1185">Reference proteome</keyword>
<dbReference type="AlphaFoldDB" id="F4A0R3"/>
<dbReference type="OrthoDB" id="9804574at2"/>
<dbReference type="InterPro" id="IPR013974">
    <property type="entry name" value="SAF"/>
</dbReference>
<organism evidence="3 4">
    <name type="scientific">Mahella australiensis (strain DSM 15567 / CIP 107919 / 50-1 BON)</name>
    <dbReference type="NCBI Taxonomy" id="697281"/>
    <lineage>
        <taxon>Bacteria</taxon>
        <taxon>Bacillati</taxon>
        <taxon>Bacillota</taxon>
        <taxon>Clostridia</taxon>
        <taxon>Thermoanaerobacterales</taxon>
        <taxon>Thermoanaerobacterales Family IV. Incertae Sedis</taxon>
        <taxon>Mahella</taxon>
    </lineage>
</organism>
<evidence type="ECO:0000313" key="4">
    <source>
        <dbReference type="Proteomes" id="UP000008457"/>
    </source>
</evidence>
<dbReference type="PANTHER" id="PTHR30536:SF5">
    <property type="entry name" value="ALTRONATE DEHYDRATASE"/>
    <property type="match status" value="1"/>
</dbReference>
<reference evidence="3 4" key="2">
    <citation type="journal article" date="2011" name="Stand. Genomic Sci.">
        <title>Complete genome sequence of Mahella australiensis type strain (50-1 BON).</title>
        <authorList>
            <person name="Sikorski J."/>
            <person name="Teshima H."/>
            <person name="Nolan M."/>
            <person name="Lucas S."/>
            <person name="Hammon N."/>
            <person name="Deshpande S."/>
            <person name="Cheng J.F."/>
            <person name="Pitluck S."/>
            <person name="Liolios K."/>
            <person name="Pagani I."/>
            <person name="Ivanova N."/>
            <person name="Huntemann M."/>
            <person name="Mavromatis K."/>
            <person name="Ovchinikova G."/>
            <person name="Pati A."/>
            <person name="Tapia R."/>
            <person name="Han C."/>
            <person name="Goodwin L."/>
            <person name="Chen A."/>
            <person name="Palaniappan K."/>
            <person name="Land M."/>
            <person name="Hauser L."/>
            <person name="Ngatchou-Djao O.D."/>
            <person name="Rohde M."/>
            <person name="Pukall R."/>
            <person name="Spring S."/>
            <person name="Abt B."/>
            <person name="Goker M."/>
            <person name="Detter J.C."/>
            <person name="Woyke T."/>
            <person name="Bristow J."/>
            <person name="Markowitz V."/>
            <person name="Hugenholtz P."/>
            <person name="Eisen J.A."/>
            <person name="Kyrpides N.C."/>
            <person name="Klenk H.P."/>
            <person name="Lapidus A."/>
        </authorList>
    </citation>
    <scope>NUCLEOTIDE SEQUENCE [LARGE SCALE GENOMIC DNA]</scope>
    <source>
        <strain evidence="4">DSM 15567 / CIP 107919 / 50-1 BON</strain>
    </source>
</reference>
<feature type="domain" description="SAF" evidence="2">
    <location>
        <begin position="12"/>
        <end position="87"/>
    </location>
</feature>
<protein>
    <submittedName>
        <fullName evidence="3">SAF domain protein</fullName>
    </submittedName>
</protein>
<dbReference type="RefSeq" id="WP_013781387.1">
    <property type="nucleotide sequence ID" value="NC_015520.1"/>
</dbReference>
<dbReference type="Pfam" id="PF08666">
    <property type="entry name" value="SAF"/>
    <property type="match status" value="1"/>
</dbReference>
<dbReference type="InterPro" id="IPR044144">
    <property type="entry name" value="SAF_UxaA/GarD"/>
</dbReference>
<dbReference type="Proteomes" id="UP000008457">
    <property type="component" value="Chromosome"/>
</dbReference>
<dbReference type="Gene3D" id="2.30.130.110">
    <property type="match status" value="1"/>
</dbReference>
<proteinExistence type="predicted"/>
<evidence type="ECO:0000256" key="1">
    <source>
        <dbReference type="ARBA" id="ARBA00023239"/>
    </source>
</evidence>
<dbReference type="KEGG" id="mas:Mahau_1778"/>
<dbReference type="InterPro" id="IPR052172">
    <property type="entry name" value="UxaA_altronate/galactarate_dh"/>
</dbReference>
<evidence type="ECO:0000313" key="3">
    <source>
        <dbReference type="EMBL" id="AEE96959.1"/>
    </source>
</evidence>
<name>F4A0R3_MAHA5</name>
<keyword evidence="1" id="KW-0456">Lyase</keyword>
<dbReference type="CDD" id="cd11613">
    <property type="entry name" value="SAF_AH_GD"/>
    <property type="match status" value="1"/>
</dbReference>
<accession>F4A0R3</accession>
<dbReference type="eggNOG" id="COG2721">
    <property type="taxonomic scope" value="Bacteria"/>
</dbReference>
<dbReference type="GO" id="GO:0016829">
    <property type="term" value="F:lyase activity"/>
    <property type="evidence" value="ECO:0007669"/>
    <property type="project" value="UniProtKB-KW"/>
</dbReference>
<dbReference type="SMART" id="SM00858">
    <property type="entry name" value="SAF"/>
    <property type="match status" value="1"/>
</dbReference>
<evidence type="ECO:0000259" key="2">
    <source>
        <dbReference type="SMART" id="SM00858"/>
    </source>
</evidence>
<reference evidence="4" key="1">
    <citation type="submission" date="2010-11" db="EMBL/GenBank/DDBJ databases">
        <title>The complete genome of Mahella australiensis DSM 15567.</title>
        <authorList>
            <consortium name="US DOE Joint Genome Institute (JGI-PGF)"/>
            <person name="Lucas S."/>
            <person name="Copeland A."/>
            <person name="Lapidus A."/>
            <person name="Bruce D."/>
            <person name="Goodwin L."/>
            <person name="Pitluck S."/>
            <person name="Kyrpides N."/>
            <person name="Mavromatis K."/>
            <person name="Pagani I."/>
            <person name="Ivanova N."/>
            <person name="Teshima H."/>
            <person name="Brettin T."/>
            <person name="Detter J.C."/>
            <person name="Han C."/>
            <person name="Tapia R."/>
            <person name="Land M."/>
            <person name="Hauser L."/>
            <person name="Markowitz V."/>
            <person name="Cheng J.-F."/>
            <person name="Hugenholtz P."/>
            <person name="Woyke T."/>
            <person name="Wu D."/>
            <person name="Spring S."/>
            <person name="Pukall R."/>
            <person name="Steenblock K."/>
            <person name="Schneider S."/>
            <person name="Klenk H.-P."/>
            <person name="Eisen J.A."/>
        </authorList>
    </citation>
    <scope>NUCLEOTIDE SEQUENCE [LARGE SCALE GENOMIC DNA]</scope>
    <source>
        <strain evidence="4">DSM 15567 / CIP 107919 / 50-1 BON</strain>
    </source>
</reference>
<dbReference type="GO" id="GO:0019698">
    <property type="term" value="P:D-galacturonate catabolic process"/>
    <property type="evidence" value="ECO:0007669"/>
    <property type="project" value="TreeGrafter"/>
</dbReference>